<dbReference type="GO" id="GO:0005737">
    <property type="term" value="C:cytoplasm"/>
    <property type="evidence" value="ECO:0007669"/>
    <property type="project" value="InterPro"/>
</dbReference>
<dbReference type="RefSeq" id="WP_064330390.1">
    <property type="nucleotide sequence ID" value="NZ_BAABEI010000012.1"/>
</dbReference>
<evidence type="ECO:0000313" key="4">
    <source>
        <dbReference type="EMBL" id="TCN48779.1"/>
    </source>
</evidence>
<dbReference type="InterPro" id="IPR017284">
    <property type="entry name" value="Tautomerase_PptA"/>
</dbReference>
<dbReference type="EMBL" id="SLVX01000001">
    <property type="protein sequence ID" value="TCN48779.1"/>
    <property type="molecule type" value="Genomic_DNA"/>
</dbReference>
<organism evidence="4 5">
    <name type="scientific">Shinella granuli</name>
    <dbReference type="NCBI Taxonomy" id="323621"/>
    <lineage>
        <taxon>Bacteria</taxon>
        <taxon>Pseudomonadati</taxon>
        <taxon>Pseudomonadota</taxon>
        <taxon>Alphaproteobacteria</taxon>
        <taxon>Hyphomicrobiales</taxon>
        <taxon>Rhizobiaceae</taxon>
        <taxon>Shinella</taxon>
    </lineage>
</organism>
<evidence type="ECO:0000259" key="3">
    <source>
        <dbReference type="Pfam" id="PF01361"/>
    </source>
</evidence>
<dbReference type="SUPFAM" id="SSF55331">
    <property type="entry name" value="Tautomerase/MIF"/>
    <property type="match status" value="1"/>
</dbReference>
<accession>A0A4R2D9Z7</accession>
<dbReference type="AlphaFoldDB" id="A0A4R2D9Z7"/>
<feature type="domain" description="4-oxalocrotonate tautomerase-like" evidence="3">
    <location>
        <begin position="2"/>
        <end position="53"/>
    </location>
</feature>
<name>A0A4R2D9Z7_SHIGR</name>
<dbReference type="GO" id="GO:0016862">
    <property type="term" value="F:intramolecular oxidoreductase activity, interconverting keto- and enol-groups"/>
    <property type="evidence" value="ECO:0007669"/>
    <property type="project" value="InterPro"/>
</dbReference>
<proteinExistence type="predicted"/>
<dbReference type="PIRSF" id="PIRSF037799">
    <property type="entry name" value="Tautomer_YdcE_prd"/>
    <property type="match status" value="1"/>
</dbReference>
<gene>
    <name evidence="4" type="ORF">EV665_101518</name>
</gene>
<dbReference type="InterPro" id="IPR014347">
    <property type="entry name" value="Tautomerase/MIF_sf"/>
</dbReference>
<feature type="active site" description="Proton acceptor; via imino nitrogen" evidence="2">
    <location>
        <position position="2"/>
    </location>
</feature>
<dbReference type="Gene3D" id="3.30.429.10">
    <property type="entry name" value="Macrophage Migration Inhibitory Factor"/>
    <property type="match status" value="1"/>
</dbReference>
<comment type="caution">
    <text evidence="4">The sequence shown here is derived from an EMBL/GenBank/DDBJ whole genome shotgun (WGS) entry which is preliminary data.</text>
</comment>
<sequence>MPHVILKMVEGRTEEQKKALAEALTRAVTTTLGCGEDLVSVAIEDFKDAEWMARVYVPDIQQRPDTIYRMPGYGPED</sequence>
<evidence type="ECO:0000256" key="1">
    <source>
        <dbReference type="ARBA" id="ARBA00023235"/>
    </source>
</evidence>
<keyword evidence="1" id="KW-0413">Isomerase</keyword>
<reference evidence="4 5" key="1">
    <citation type="submission" date="2019-03" db="EMBL/GenBank/DDBJ databases">
        <title>Genomic Encyclopedia of Type Strains, Phase IV (KMG-IV): sequencing the most valuable type-strain genomes for metagenomic binning, comparative biology and taxonomic classification.</title>
        <authorList>
            <person name="Goeker M."/>
        </authorList>
    </citation>
    <scope>NUCLEOTIDE SEQUENCE [LARGE SCALE GENOMIC DNA]</scope>
    <source>
        <strain evidence="4 5">DSM 18401</strain>
    </source>
</reference>
<dbReference type="Pfam" id="PF01361">
    <property type="entry name" value="Tautomerase"/>
    <property type="match status" value="1"/>
</dbReference>
<protein>
    <submittedName>
        <fullName evidence="4">4-oxalocrotonate tautomerase</fullName>
    </submittedName>
</protein>
<dbReference type="InterPro" id="IPR004370">
    <property type="entry name" value="4-OT-like_dom"/>
</dbReference>
<evidence type="ECO:0000313" key="5">
    <source>
        <dbReference type="Proteomes" id="UP000295351"/>
    </source>
</evidence>
<dbReference type="Proteomes" id="UP000295351">
    <property type="component" value="Unassembled WGS sequence"/>
</dbReference>
<evidence type="ECO:0000256" key="2">
    <source>
        <dbReference type="PIRSR" id="PIRSR037799-1"/>
    </source>
</evidence>
<keyword evidence="5" id="KW-1185">Reference proteome</keyword>